<keyword evidence="4" id="KW-0496">Mitochondrion</keyword>
<evidence type="ECO:0000256" key="1">
    <source>
        <dbReference type="ARBA" id="ARBA00022692"/>
    </source>
</evidence>
<evidence type="ECO:0000256" key="7">
    <source>
        <dbReference type="ARBA" id="ARBA00023014"/>
    </source>
</evidence>
<dbReference type="OrthoDB" id="449252at2759"/>
<keyword evidence="2 9" id="KW-0001">2Fe-2S</keyword>
<keyword evidence="5 9" id="KW-1133">Transmembrane helix</keyword>
<sequence>MHKSATRLSASKPAGTTTLCCSSPRPFHVVETFKRGGLRRMRAAELRVSSAECGAMGLGQNGAVRVEWIAAVSLAAGAAAVGYLAYKKFLSKDKCCKAMVNLHIQKDNPKVVHAFDMEDLGDKAVYCRCWRSKKFPLCDGSHTQHNDETGDNVGPLIIKRKEA</sequence>
<dbReference type="Proteomes" id="UP000000539">
    <property type="component" value="Chromosome 6"/>
</dbReference>
<reference evidence="11" key="3">
    <citation type="submission" date="2025-09" db="UniProtKB">
        <authorList>
            <consortium name="Ensembl"/>
        </authorList>
    </citation>
    <scope>IDENTIFICATION</scope>
    <source>
        <strain evidence="11">broiler</strain>
    </source>
</reference>
<accession>A0A8V0Y8V8</accession>
<comment type="cofactor">
    <cofactor evidence="9">
        <name>[2Fe-2S] cluster</name>
        <dbReference type="ChEBI" id="CHEBI:190135"/>
    </cofactor>
    <text evidence="9">Binds 1 [2Fe-2S] cluster.</text>
</comment>
<evidence type="ECO:0000313" key="12">
    <source>
        <dbReference type="Proteomes" id="UP000000539"/>
    </source>
</evidence>
<evidence type="ECO:0000313" key="11">
    <source>
        <dbReference type="Ensembl" id="ENSGALP00010012425.1"/>
    </source>
</evidence>
<evidence type="ECO:0000259" key="10">
    <source>
        <dbReference type="SMART" id="SM00704"/>
    </source>
</evidence>
<organism evidence="11 12">
    <name type="scientific">Gallus gallus</name>
    <name type="common">Chicken</name>
    <dbReference type="NCBI Taxonomy" id="9031"/>
    <lineage>
        <taxon>Eukaryota</taxon>
        <taxon>Metazoa</taxon>
        <taxon>Chordata</taxon>
        <taxon>Craniata</taxon>
        <taxon>Vertebrata</taxon>
        <taxon>Euteleostomi</taxon>
        <taxon>Archelosauria</taxon>
        <taxon>Archosauria</taxon>
        <taxon>Dinosauria</taxon>
        <taxon>Saurischia</taxon>
        <taxon>Theropoda</taxon>
        <taxon>Coelurosauria</taxon>
        <taxon>Aves</taxon>
        <taxon>Neognathae</taxon>
        <taxon>Galloanserae</taxon>
        <taxon>Galliformes</taxon>
        <taxon>Phasianidae</taxon>
        <taxon>Phasianinae</taxon>
        <taxon>Gallus</taxon>
    </lineage>
</organism>
<dbReference type="InterPro" id="IPR019610">
    <property type="entry name" value="FeS-contain_mitoNEET_N"/>
</dbReference>
<dbReference type="Gene3D" id="3.40.5.90">
    <property type="entry name" value="CDGSH iron-sulfur domain, mitoNEET-type"/>
    <property type="match status" value="1"/>
</dbReference>
<dbReference type="SMART" id="SM00704">
    <property type="entry name" value="ZnF_CDGSH"/>
    <property type="match status" value="1"/>
</dbReference>
<gene>
    <name evidence="11" type="primary">CISD1</name>
</gene>
<dbReference type="FunFam" id="3.40.5.90:FF:000001">
    <property type="entry name" value="CDGSH iron-sulfur domain-containing protein 1"/>
    <property type="match status" value="1"/>
</dbReference>
<evidence type="ECO:0000256" key="5">
    <source>
        <dbReference type="ARBA" id="ARBA00022989"/>
    </source>
</evidence>
<keyword evidence="3 9" id="KW-0479">Metal-binding</keyword>
<comment type="subunit">
    <text evidence="9">Homodimer.</text>
</comment>
<dbReference type="Pfam" id="PF10660">
    <property type="entry name" value="MitoNEET_N"/>
    <property type="match status" value="1"/>
</dbReference>
<dbReference type="InterPro" id="IPR045131">
    <property type="entry name" value="CISD1/2"/>
</dbReference>
<protein>
    <recommendedName>
        <fullName evidence="9">CDGSH iron-sulfur domain-containing protein 2</fullName>
    </recommendedName>
</protein>
<comment type="subcellular location">
    <subcellularLocation>
        <location evidence="9">Endoplasmic reticulum membrane</location>
        <topology evidence="9">Single-pass membrane protein</topology>
    </subcellularLocation>
    <subcellularLocation>
        <location evidence="9">Mitochondrion outer membrane</location>
        <topology evidence="9">Single-pass membrane protein</topology>
    </subcellularLocation>
</comment>
<dbReference type="GO" id="GO:0006879">
    <property type="term" value="P:intracellular iron ion homeostasis"/>
    <property type="evidence" value="ECO:0000318"/>
    <property type="project" value="GO_Central"/>
</dbReference>
<dbReference type="PANTHER" id="PTHR13680:SF5">
    <property type="entry name" value="CDGSH IRON-SULFUR DOMAIN-CONTAINING PROTEIN 1"/>
    <property type="match status" value="1"/>
</dbReference>
<evidence type="ECO:0000256" key="9">
    <source>
        <dbReference type="RuleBase" id="RU369084"/>
    </source>
</evidence>
<dbReference type="GO" id="GO:0051537">
    <property type="term" value="F:2 iron, 2 sulfur cluster binding"/>
    <property type="evidence" value="ECO:0000318"/>
    <property type="project" value="GO_Central"/>
</dbReference>
<dbReference type="GeneTree" id="ENSGT00940000154445"/>
<dbReference type="FunCoup" id="A0A8V0Y8V8">
    <property type="interactions" value="1655"/>
</dbReference>
<comment type="similarity">
    <text evidence="9">Belongs to the CISD protein family. CISD2 subfamily.</text>
</comment>
<dbReference type="AlphaFoldDB" id="A0A8V0Y8V8"/>
<keyword evidence="13" id="KW-1267">Proteomics identification</keyword>
<dbReference type="GO" id="GO:0005789">
    <property type="term" value="C:endoplasmic reticulum membrane"/>
    <property type="evidence" value="ECO:0007669"/>
    <property type="project" value="UniProtKB-SubCell"/>
</dbReference>
<dbReference type="Pfam" id="PF09360">
    <property type="entry name" value="zf-CDGSH"/>
    <property type="match status" value="1"/>
</dbReference>
<keyword evidence="6 9" id="KW-0408">Iron</keyword>
<name>A0A8V0Y8V8_CHICK</name>
<feature type="domain" description="Iron-binding zinc finger CDGSH type" evidence="10">
    <location>
        <begin position="110"/>
        <end position="148"/>
    </location>
</feature>
<feature type="transmembrane region" description="Helical" evidence="9">
    <location>
        <begin position="68"/>
        <end position="86"/>
    </location>
</feature>
<reference evidence="11" key="2">
    <citation type="submission" date="2025-08" db="UniProtKB">
        <authorList>
            <consortium name="Ensembl"/>
        </authorList>
    </citation>
    <scope>IDENTIFICATION</scope>
    <source>
        <strain evidence="11">broiler</strain>
    </source>
</reference>
<dbReference type="PANTHER" id="PTHR13680">
    <property type="entry name" value="CDGSH IRON-SULFUR DOMAIN-CONTAINING PROTEIN 1"/>
    <property type="match status" value="1"/>
</dbReference>
<dbReference type="GO" id="GO:0047801">
    <property type="term" value="F:L-cysteine transaminase activity"/>
    <property type="evidence" value="ECO:0000318"/>
    <property type="project" value="GO_Central"/>
</dbReference>
<dbReference type="GO" id="GO:0042803">
    <property type="term" value="F:protein homodimerization activity"/>
    <property type="evidence" value="ECO:0007669"/>
    <property type="project" value="Ensembl"/>
</dbReference>
<dbReference type="GO" id="GO:0030170">
    <property type="term" value="F:pyridoxal phosphate binding"/>
    <property type="evidence" value="ECO:0007669"/>
    <property type="project" value="Ensembl"/>
</dbReference>
<reference evidence="11" key="1">
    <citation type="submission" date="2020-11" db="EMBL/GenBank/DDBJ databases">
        <title>Gallus gallus (Chicken) genome, bGalGal1, GRCg7b, maternal haplotype autosomes + Z &amp; W.</title>
        <authorList>
            <person name="Warren W."/>
            <person name="Formenti G."/>
            <person name="Fedrigo O."/>
            <person name="Haase B."/>
            <person name="Mountcastle J."/>
            <person name="Balacco J."/>
            <person name="Tracey A."/>
            <person name="Schneider V."/>
            <person name="Okimoto R."/>
            <person name="Cheng H."/>
            <person name="Hawken R."/>
            <person name="Howe K."/>
            <person name="Jarvis E.D."/>
        </authorList>
    </citation>
    <scope>NUCLEOTIDE SEQUENCE [LARGE SCALE GENOMIC DNA]</scope>
    <source>
        <strain evidence="11">Broiler</strain>
    </source>
</reference>
<dbReference type="GO" id="GO:0051604">
    <property type="term" value="P:protein maturation"/>
    <property type="evidence" value="ECO:0007669"/>
    <property type="project" value="Ensembl"/>
</dbReference>
<dbReference type="InterPro" id="IPR018967">
    <property type="entry name" value="FeS-contain_CDGSH-typ"/>
</dbReference>
<evidence type="ECO:0000256" key="6">
    <source>
        <dbReference type="ARBA" id="ARBA00023004"/>
    </source>
</evidence>
<evidence type="ECO:0000256" key="8">
    <source>
        <dbReference type="ARBA" id="ARBA00023136"/>
    </source>
</evidence>
<evidence type="ECO:0000256" key="4">
    <source>
        <dbReference type="ARBA" id="ARBA00022787"/>
    </source>
</evidence>
<keyword evidence="1 9" id="KW-0812">Transmembrane</keyword>
<comment type="function">
    <text evidence="9">Regulator of autophagy that contributes to antagonize BECN1-mediated cellular autophagy at the endoplasmic reticulum. Participates in the interaction of BCL2 with BECN1 and is required for BCL2-mediated depression of endoplasmic reticulum Ca(2+) stores during autophagy.</text>
</comment>
<keyword evidence="4" id="KW-1000">Mitochondrion outer membrane</keyword>
<evidence type="ECO:0000256" key="2">
    <source>
        <dbReference type="ARBA" id="ARBA00022714"/>
    </source>
</evidence>
<dbReference type="GO" id="GO:0046872">
    <property type="term" value="F:metal ion binding"/>
    <property type="evidence" value="ECO:0007669"/>
    <property type="project" value="UniProtKB-UniRule"/>
</dbReference>
<keyword evidence="8 9" id="KW-0472">Membrane</keyword>
<proteinExistence type="evidence at protein level"/>
<evidence type="ECO:0000256" key="3">
    <source>
        <dbReference type="ARBA" id="ARBA00022723"/>
    </source>
</evidence>
<dbReference type="GO" id="GO:0005741">
    <property type="term" value="C:mitochondrial outer membrane"/>
    <property type="evidence" value="ECO:0000318"/>
    <property type="project" value="GO_Central"/>
</dbReference>
<dbReference type="GO" id="GO:0010506">
    <property type="term" value="P:regulation of autophagy"/>
    <property type="evidence" value="ECO:0007669"/>
    <property type="project" value="UniProtKB-UniRule"/>
</dbReference>
<evidence type="ECO:0007829" key="13">
    <source>
        <dbReference type="PeptideAtlas" id="A0A8V0Y8V8"/>
    </source>
</evidence>
<keyword evidence="7 9" id="KW-0411">Iron-sulfur</keyword>
<keyword evidence="12" id="KW-1185">Reference proteome</keyword>
<keyword evidence="9" id="KW-0256">Endoplasmic reticulum</keyword>
<dbReference type="Ensembl" id="ENSGALT00010021742.1">
    <property type="protein sequence ID" value="ENSGALP00010012425.1"/>
    <property type="gene ID" value="ENSGALG00010009119.1"/>
</dbReference>
<dbReference type="InterPro" id="IPR042216">
    <property type="entry name" value="MitoNEET_CISD"/>
</dbReference>